<evidence type="ECO:0000256" key="1">
    <source>
        <dbReference type="SAM" id="MobiDB-lite"/>
    </source>
</evidence>
<dbReference type="PaxDb" id="4113-PGSC0003DMT400002214"/>
<keyword evidence="3" id="KW-1185">Reference proteome</keyword>
<sequence length="171" mass="19565">MPLLEWLEANGGKQKTRFNSWMLSWLRQREDTTEERNCSRHRNKGKSPETEPAMSQQNIAFGGGRTIRPGEVLESAEEKAAKEARTRELLATYKSRVGLTIDPNLKLECEKALKDGDSFMDLGKLKEALPFYEKVMNKLPFQTQLHGLAALQWSICQDSLRRYVICDSLMS</sequence>
<organism evidence="2 3">
    <name type="scientific">Solanum tuberosum</name>
    <name type="common">Potato</name>
    <dbReference type="NCBI Taxonomy" id="4113"/>
    <lineage>
        <taxon>Eukaryota</taxon>
        <taxon>Viridiplantae</taxon>
        <taxon>Streptophyta</taxon>
        <taxon>Embryophyta</taxon>
        <taxon>Tracheophyta</taxon>
        <taxon>Spermatophyta</taxon>
        <taxon>Magnoliopsida</taxon>
        <taxon>eudicotyledons</taxon>
        <taxon>Gunneridae</taxon>
        <taxon>Pentapetalae</taxon>
        <taxon>asterids</taxon>
        <taxon>lamiids</taxon>
        <taxon>Solanales</taxon>
        <taxon>Solanaceae</taxon>
        <taxon>Solanoideae</taxon>
        <taxon>Solaneae</taxon>
        <taxon>Solanum</taxon>
    </lineage>
</organism>
<dbReference type="InParanoid" id="M0ZJS8"/>
<dbReference type="Gramene" id="PGSC0003DMT400002214">
    <property type="protein sequence ID" value="PGSC0003DMT400002214"/>
    <property type="gene ID" value="PGSC0003DMG400000847"/>
</dbReference>
<feature type="region of interest" description="Disordered" evidence="1">
    <location>
        <begin position="32"/>
        <end position="65"/>
    </location>
</feature>
<evidence type="ECO:0000313" key="3">
    <source>
        <dbReference type="Proteomes" id="UP000011115"/>
    </source>
</evidence>
<dbReference type="HOGENOM" id="CLU_1565587_0_0_1"/>
<reference evidence="2" key="2">
    <citation type="submission" date="2015-06" db="UniProtKB">
        <authorList>
            <consortium name="EnsemblPlants"/>
        </authorList>
    </citation>
    <scope>IDENTIFICATION</scope>
    <source>
        <strain evidence="2">DM1-3 516 R44</strain>
    </source>
</reference>
<proteinExistence type="predicted"/>
<dbReference type="PANTHER" id="PTHR35482:SF1">
    <property type="entry name" value="CYTOCHROME C OXIDASE SUBUNIT"/>
    <property type="match status" value="1"/>
</dbReference>
<evidence type="ECO:0000313" key="2">
    <source>
        <dbReference type="EnsemblPlants" id="PGSC0003DMT400002214"/>
    </source>
</evidence>
<name>M0ZJS8_SOLTU</name>
<accession>M0ZJS8</accession>
<reference evidence="3" key="1">
    <citation type="journal article" date="2011" name="Nature">
        <title>Genome sequence and analysis of the tuber crop potato.</title>
        <authorList>
            <consortium name="The Potato Genome Sequencing Consortium"/>
        </authorList>
    </citation>
    <scope>NUCLEOTIDE SEQUENCE [LARGE SCALE GENOMIC DNA]</scope>
    <source>
        <strain evidence="3">cv. DM1-3 516 R44</strain>
    </source>
</reference>
<dbReference type="PANTHER" id="PTHR35482">
    <property type="entry name" value="CYTOCHROME C OXIDASE SUBUNIT"/>
    <property type="match status" value="1"/>
</dbReference>
<dbReference type="eggNOG" id="ENOG502QT92">
    <property type="taxonomic scope" value="Eukaryota"/>
</dbReference>
<dbReference type="Proteomes" id="UP000011115">
    <property type="component" value="Unassembled WGS sequence"/>
</dbReference>
<protein>
    <submittedName>
        <fullName evidence="2">Binding protein</fullName>
    </submittedName>
</protein>
<dbReference type="EnsemblPlants" id="PGSC0003DMT400002214">
    <property type="protein sequence ID" value="PGSC0003DMT400002214"/>
    <property type="gene ID" value="PGSC0003DMG400000847"/>
</dbReference>
<dbReference type="AlphaFoldDB" id="M0ZJS8"/>